<dbReference type="OrthoDB" id="3296006at2"/>
<accession>A0A2S9YVR6</accession>
<dbReference type="CDD" id="cd07067">
    <property type="entry name" value="HP_PGM_like"/>
    <property type="match status" value="1"/>
</dbReference>
<feature type="compositionally biased region" description="Basic and acidic residues" evidence="1">
    <location>
        <begin position="51"/>
        <end position="67"/>
    </location>
</feature>
<dbReference type="InterPro" id="IPR006311">
    <property type="entry name" value="TAT_signal"/>
</dbReference>
<feature type="region of interest" description="Disordered" evidence="1">
    <location>
        <begin position="51"/>
        <end position="71"/>
    </location>
</feature>
<evidence type="ECO:0000256" key="1">
    <source>
        <dbReference type="SAM" id="MobiDB-lite"/>
    </source>
</evidence>
<proteinExistence type="predicted"/>
<evidence type="ECO:0000313" key="2">
    <source>
        <dbReference type="EMBL" id="PRQ09198.1"/>
    </source>
</evidence>
<dbReference type="PROSITE" id="PS51318">
    <property type="entry name" value="TAT"/>
    <property type="match status" value="1"/>
</dbReference>
<evidence type="ECO:0000313" key="3">
    <source>
        <dbReference type="Proteomes" id="UP000238823"/>
    </source>
</evidence>
<dbReference type="Pfam" id="PF00300">
    <property type="entry name" value="His_Phos_1"/>
    <property type="match status" value="1"/>
</dbReference>
<dbReference type="InterPro" id="IPR013078">
    <property type="entry name" value="His_Pase_superF_clade-1"/>
</dbReference>
<dbReference type="SUPFAM" id="SSF53254">
    <property type="entry name" value="Phosphoglycerate mutase-like"/>
    <property type="match status" value="1"/>
</dbReference>
<comment type="caution">
    <text evidence="2">The sequence shown here is derived from an EMBL/GenBank/DDBJ whole genome shotgun (WGS) entry which is preliminary data.</text>
</comment>
<dbReference type="AlphaFoldDB" id="A0A2S9YVR6"/>
<dbReference type="Proteomes" id="UP000238823">
    <property type="component" value="Unassembled WGS sequence"/>
</dbReference>
<dbReference type="Gene3D" id="3.40.50.1240">
    <property type="entry name" value="Phosphoglycerate mutase-like"/>
    <property type="match status" value="1"/>
</dbReference>
<dbReference type="InterPro" id="IPR029033">
    <property type="entry name" value="His_PPase_superfam"/>
</dbReference>
<dbReference type="EMBL" id="PVNL01000030">
    <property type="protein sequence ID" value="PRQ09198.1"/>
    <property type="molecule type" value="Genomic_DNA"/>
</dbReference>
<dbReference type="PROSITE" id="PS51257">
    <property type="entry name" value="PROKAR_LIPOPROTEIN"/>
    <property type="match status" value="1"/>
</dbReference>
<gene>
    <name evidence="2" type="ORF">ENSA7_11880</name>
</gene>
<organism evidence="2 3">
    <name type="scientific">Enhygromyxa salina</name>
    <dbReference type="NCBI Taxonomy" id="215803"/>
    <lineage>
        <taxon>Bacteria</taxon>
        <taxon>Pseudomonadati</taxon>
        <taxon>Myxococcota</taxon>
        <taxon>Polyangia</taxon>
        <taxon>Nannocystales</taxon>
        <taxon>Nannocystaceae</taxon>
        <taxon>Enhygromyxa</taxon>
    </lineage>
</organism>
<dbReference type="RefSeq" id="WP_106088228.1">
    <property type="nucleotide sequence ID" value="NZ_PVNL01000030.1"/>
</dbReference>
<reference evidence="2 3" key="1">
    <citation type="submission" date="2018-03" db="EMBL/GenBank/DDBJ databases">
        <title>Draft Genome Sequences of the Obligatory Marine Myxobacteria Enhygromyxa salina SWB007.</title>
        <authorList>
            <person name="Poehlein A."/>
            <person name="Moghaddam J.A."/>
            <person name="Harms H."/>
            <person name="Alanjari M."/>
            <person name="Koenig G.M."/>
            <person name="Daniel R."/>
            <person name="Schaeberle T.F."/>
        </authorList>
    </citation>
    <scope>NUCLEOTIDE SEQUENCE [LARGE SCALE GENOMIC DNA]</scope>
    <source>
        <strain evidence="2 3">SWB007</strain>
    </source>
</reference>
<sequence>MSDYSRRRLLVAALALAGVSAIGCGESCSCEAPRPEPADVTIYIVRHAEKQQLPEDAPEAERKDPPLSRDGQVRAMGLTEDVPVRDISAIYVTKTRRSNDTASAVVALNGVKPIIYPPADTDGLVERLRKRHGQHVLVVGHSNTIPLLLAGLGVPEAVEIDEAQYGDMWVVTLNGAGATVELRRFGESVERFDPGR</sequence>
<protein>
    <submittedName>
        <fullName evidence="2">Histidine phosphatase superfamily</fullName>
    </submittedName>
</protein>
<name>A0A2S9YVR6_9BACT</name>